<feature type="domain" description="Sec23/Sec24 helical" evidence="7">
    <location>
        <begin position="670"/>
        <end position="773"/>
    </location>
</feature>
<dbReference type="Gene3D" id="3.40.50.410">
    <property type="entry name" value="von Willebrand factor, type A domain"/>
    <property type="match status" value="1"/>
</dbReference>
<feature type="compositionally biased region" description="Low complexity" evidence="4">
    <location>
        <begin position="140"/>
        <end position="154"/>
    </location>
</feature>
<feature type="compositionally biased region" description="Pro residues" evidence="4">
    <location>
        <begin position="47"/>
        <end position="88"/>
    </location>
</feature>
<dbReference type="InterPro" id="IPR036175">
    <property type="entry name" value="Sec23/24_helical_dom_sf"/>
</dbReference>
<dbReference type="AlphaFoldDB" id="A0A7S2N0F7"/>
<dbReference type="SUPFAM" id="SSF82754">
    <property type="entry name" value="C-terminal, gelsolin-like domain of Sec23/24"/>
    <property type="match status" value="1"/>
</dbReference>
<feature type="compositionally biased region" description="Low complexity" evidence="4">
    <location>
        <begin position="89"/>
        <end position="99"/>
    </location>
</feature>
<feature type="domain" description="Sec23/Sec24 trunk" evidence="6">
    <location>
        <begin position="332"/>
        <end position="566"/>
    </location>
</feature>
<dbReference type="InterPro" id="IPR036180">
    <property type="entry name" value="Gelsolin-like_dom_sf"/>
</dbReference>
<dbReference type="SUPFAM" id="SSF53300">
    <property type="entry name" value="vWA-like"/>
    <property type="match status" value="1"/>
</dbReference>
<feature type="domain" description="Zinc finger Sec23/Sec24-type" evidence="5">
    <location>
        <begin position="257"/>
        <end position="295"/>
    </location>
</feature>
<accession>A0A7S2N0F7</accession>
<dbReference type="Gene3D" id="1.20.120.730">
    <property type="entry name" value="Sec23/Sec24 helical domain"/>
    <property type="match status" value="1"/>
</dbReference>
<gene>
    <name evidence="9" type="ORF">CBRE1094_LOCUS32199</name>
</gene>
<dbReference type="Pfam" id="PF04815">
    <property type="entry name" value="Sec23_helical"/>
    <property type="match status" value="1"/>
</dbReference>
<evidence type="ECO:0000256" key="3">
    <source>
        <dbReference type="ARBA" id="ARBA00022927"/>
    </source>
</evidence>
<dbReference type="InterPro" id="IPR006900">
    <property type="entry name" value="Sec23/24_helical_dom"/>
</dbReference>
<dbReference type="InterPro" id="IPR036174">
    <property type="entry name" value="Znf_Sec23_Sec24_sf"/>
</dbReference>
<dbReference type="PANTHER" id="PTHR13803:SF4">
    <property type="entry name" value="SECRETORY 24CD, ISOFORM C"/>
    <property type="match status" value="1"/>
</dbReference>
<evidence type="ECO:0000256" key="2">
    <source>
        <dbReference type="ARBA" id="ARBA00022448"/>
    </source>
</evidence>
<dbReference type="GO" id="GO:0090110">
    <property type="term" value="P:COPII-coated vesicle cargo loading"/>
    <property type="evidence" value="ECO:0007669"/>
    <property type="project" value="TreeGrafter"/>
</dbReference>
<evidence type="ECO:0000259" key="7">
    <source>
        <dbReference type="Pfam" id="PF04815"/>
    </source>
</evidence>
<name>A0A7S2N0F7_9EUKA</name>
<comment type="similarity">
    <text evidence="1">Belongs to the SEC23/SEC24 family. SEC24 subfamily.</text>
</comment>
<dbReference type="InterPro" id="IPR012990">
    <property type="entry name" value="Beta-sandwich_Sec23_24"/>
</dbReference>
<feature type="compositionally biased region" description="Pro residues" evidence="4">
    <location>
        <begin position="15"/>
        <end position="40"/>
    </location>
</feature>
<dbReference type="SUPFAM" id="SSF81811">
    <property type="entry name" value="Helical domain of Sec23/24"/>
    <property type="match status" value="1"/>
</dbReference>
<dbReference type="Pfam" id="PF04810">
    <property type="entry name" value="zf-Sec23_Sec24"/>
    <property type="match status" value="1"/>
</dbReference>
<organism evidence="9">
    <name type="scientific">Haptolina brevifila</name>
    <dbReference type="NCBI Taxonomy" id="156173"/>
    <lineage>
        <taxon>Eukaryota</taxon>
        <taxon>Haptista</taxon>
        <taxon>Haptophyta</taxon>
        <taxon>Prymnesiophyceae</taxon>
        <taxon>Prymnesiales</taxon>
        <taxon>Prymnesiaceae</taxon>
        <taxon>Haptolina</taxon>
    </lineage>
</organism>
<dbReference type="SUPFAM" id="SSF81995">
    <property type="entry name" value="beta-sandwich domain of Sec23/24"/>
    <property type="match status" value="1"/>
</dbReference>
<feature type="compositionally biased region" description="Polar residues" evidence="4">
    <location>
        <begin position="129"/>
        <end position="139"/>
    </location>
</feature>
<evidence type="ECO:0000259" key="6">
    <source>
        <dbReference type="Pfam" id="PF04811"/>
    </source>
</evidence>
<dbReference type="InterPro" id="IPR006895">
    <property type="entry name" value="Znf_Sec23_Sec24"/>
</dbReference>
<dbReference type="GO" id="GO:0070971">
    <property type="term" value="C:endoplasmic reticulum exit site"/>
    <property type="evidence" value="ECO:0007669"/>
    <property type="project" value="TreeGrafter"/>
</dbReference>
<dbReference type="PANTHER" id="PTHR13803">
    <property type="entry name" value="SEC24-RELATED PROTEIN"/>
    <property type="match status" value="1"/>
</dbReference>
<dbReference type="InterPro" id="IPR050550">
    <property type="entry name" value="SEC23_SEC24_subfamily"/>
</dbReference>
<proteinExistence type="inferred from homology"/>
<dbReference type="InterPro" id="IPR006896">
    <property type="entry name" value="Sec23/24_trunk_dom"/>
</dbReference>
<feature type="region of interest" description="Disordered" evidence="4">
    <location>
        <begin position="127"/>
        <end position="187"/>
    </location>
</feature>
<reference evidence="9" key="1">
    <citation type="submission" date="2021-01" db="EMBL/GenBank/DDBJ databases">
        <authorList>
            <person name="Corre E."/>
            <person name="Pelletier E."/>
            <person name="Niang G."/>
            <person name="Scheremetjew M."/>
            <person name="Finn R."/>
            <person name="Kale V."/>
            <person name="Holt S."/>
            <person name="Cochrane G."/>
            <person name="Meng A."/>
            <person name="Brown T."/>
            <person name="Cohen L."/>
        </authorList>
    </citation>
    <scope>NUCLEOTIDE SEQUENCE</scope>
    <source>
        <strain evidence="9">UTEX LB 985</strain>
    </source>
</reference>
<dbReference type="Gene3D" id="2.30.30.380">
    <property type="entry name" value="Zn-finger domain of Sec23/24"/>
    <property type="match status" value="1"/>
</dbReference>
<evidence type="ECO:0000256" key="1">
    <source>
        <dbReference type="ARBA" id="ARBA00008334"/>
    </source>
</evidence>
<dbReference type="InterPro" id="IPR036465">
    <property type="entry name" value="vWFA_dom_sf"/>
</dbReference>
<dbReference type="GO" id="GO:0030127">
    <property type="term" value="C:COPII vesicle coat"/>
    <property type="evidence" value="ECO:0007669"/>
    <property type="project" value="InterPro"/>
</dbReference>
<evidence type="ECO:0000259" key="5">
    <source>
        <dbReference type="Pfam" id="PF04810"/>
    </source>
</evidence>
<feature type="region of interest" description="Disordered" evidence="4">
    <location>
        <begin position="1"/>
        <end position="112"/>
    </location>
</feature>
<dbReference type="GO" id="GO:0006886">
    <property type="term" value="P:intracellular protein transport"/>
    <property type="evidence" value="ECO:0007669"/>
    <property type="project" value="InterPro"/>
</dbReference>
<dbReference type="Pfam" id="PF08033">
    <property type="entry name" value="Sec23_BS"/>
    <property type="match status" value="1"/>
</dbReference>
<dbReference type="GO" id="GO:0008270">
    <property type="term" value="F:zinc ion binding"/>
    <property type="evidence" value="ECO:0007669"/>
    <property type="project" value="InterPro"/>
</dbReference>
<evidence type="ECO:0000313" key="9">
    <source>
        <dbReference type="EMBL" id="CAD9512538.1"/>
    </source>
</evidence>
<keyword evidence="3" id="KW-0653">Protein transport</keyword>
<dbReference type="Gene3D" id="3.40.20.10">
    <property type="entry name" value="Severin"/>
    <property type="match status" value="1"/>
</dbReference>
<keyword evidence="2" id="KW-0813">Transport</keyword>
<dbReference type="InterPro" id="IPR029006">
    <property type="entry name" value="ADF-H/Gelsolin-like_dom_sf"/>
</dbReference>
<dbReference type="GO" id="GO:0000149">
    <property type="term" value="F:SNARE binding"/>
    <property type="evidence" value="ECO:0007669"/>
    <property type="project" value="TreeGrafter"/>
</dbReference>
<dbReference type="EMBL" id="HBGU01059240">
    <property type="protein sequence ID" value="CAD9512538.1"/>
    <property type="molecule type" value="Transcribed_RNA"/>
</dbReference>
<dbReference type="Gene3D" id="2.60.40.1670">
    <property type="entry name" value="beta-sandwich domain of Sec23/24"/>
    <property type="match status" value="1"/>
</dbReference>
<protein>
    <submittedName>
        <fullName evidence="9">Uncharacterized protein</fullName>
    </submittedName>
</protein>
<evidence type="ECO:0000259" key="8">
    <source>
        <dbReference type="Pfam" id="PF08033"/>
    </source>
</evidence>
<dbReference type="SUPFAM" id="SSF82919">
    <property type="entry name" value="Zn-finger domain of Sec23/24"/>
    <property type="match status" value="1"/>
</dbReference>
<feature type="compositionally biased region" description="Basic and acidic residues" evidence="4">
    <location>
        <begin position="171"/>
        <end position="180"/>
    </location>
</feature>
<feature type="domain" description="Sec23/Sec24 beta-sandwich" evidence="8">
    <location>
        <begin position="575"/>
        <end position="658"/>
    </location>
</feature>
<evidence type="ECO:0000256" key="4">
    <source>
        <dbReference type="SAM" id="MobiDB-lite"/>
    </source>
</evidence>
<dbReference type="Pfam" id="PF04811">
    <property type="entry name" value="Sec23_trunk"/>
    <property type="match status" value="1"/>
</dbReference>
<sequence length="931" mass="101252">MAPPPRGAPPMRGMQPPPAGMQPPPPGMPSPGGPPPPGVPPRMARPMAPPPGMRPPPSATMQMRPPPPMGKPSPAPPMPTMQGPPPPEATGVPATITTPAAPPTVSHGDNRPKANVHRRLYAEGEALTADQTGTRQSRLPAQSPSQPTAAAQPSGNSGTNRIDPSQIPRPDAGRRAEKWSTRANVGQCPPSATSAYIVEDDGNCSPRYMRLTLSQIINTSDMLSSSGIPFAVIAQPLAEVPAADGAVPVVDFGDVGPVRCERCRAYVNPFFAFSDGGRTYTCNMCGMVNQTPRDYYCEVDHNGYRRDHNERPELCRGVVEFVAPPEYQARPPRPPPIVCLVESSYAAVAGGIFHAVITAIGAILPSLPPHTEFAIVTFDDGVHFFNVKPDGVVQHMSVPDNTEVCLPRPPSQLLMRLGDSLPQADQLLKALPALATTSQRADTALGSALQACYLLLEETGGRLLFFQHVLPVLGPMKLQQRDDVRLYGTDKERSLFAPLDSSWEDLGKKMASKHISVSSFHFVSQSFVDVASCAVLSRMTGGQLYLYQHCVPEQRDAWGSKLEVELGRNMRRSFGYEGVMRFRCSKGLCVDQYLMGMARPGEMEVDVPGMDADYAFAVTLKHDEKLEDNSPAYVQCALLYTTAAGERRVRVLTLGLMTTSVMSSLFRHADLDALLNVTLRQSIALSAKQNMHQVREWVVNNTIKMLYTYRKMCAQPATTAAGQLILPESFKLLPLYALSLTKSGVLRAGTDVRADERSALMAHAGRMPVTSSVAFVYPRLFSLRGLDESVGALDADGSPQLPATLPLSVDQLVSDGAFLIEDSCSLYIYLGRSVAPDLLQSLFGISTLEGIDCSRLRIKPLDNDVSIRANRLVDAVRAQRPHTFQTVRVVAPKDPLEARVLSMLTEDRAQTSMNYVEFLCHVHRQIQQKFA</sequence>